<gene>
    <name evidence="2" type="ORF">MED297_16569</name>
</gene>
<evidence type="ECO:0000313" key="3">
    <source>
        <dbReference type="Proteomes" id="UP000005953"/>
    </source>
</evidence>
<dbReference type="SUPFAM" id="SSF111038">
    <property type="entry name" value="YjbQ-like"/>
    <property type="match status" value="1"/>
</dbReference>
<dbReference type="HOGENOM" id="CLU_096980_0_2_6"/>
<dbReference type="NCBIfam" id="TIGR00149">
    <property type="entry name" value="TIGR00149_YjbQ"/>
    <property type="match status" value="1"/>
</dbReference>
<proteinExistence type="inferred from homology"/>
<keyword evidence="3" id="KW-1185">Reference proteome</keyword>
<name>A4BHH4_9GAMM</name>
<evidence type="ECO:0000313" key="2">
    <source>
        <dbReference type="EMBL" id="EAR08372.1"/>
    </source>
</evidence>
<dbReference type="RefSeq" id="WP_008043606.1">
    <property type="nucleotide sequence ID" value="NZ_CH724150.1"/>
</dbReference>
<dbReference type="PANTHER" id="PTHR30615">
    <property type="entry name" value="UNCHARACTERIZED PROTEIN YJBQ-RELATED"/>
    <property type="match status" value="1"/>
</dbReference>
<accession>A4BHH4</accession>
<dbReference type="InterPro" id="IPR035917">
    <property type="entry name" value="YjbQ-like_sf"/>
</dbReference>
<dbReference type="Gene3D" id="2.60.120.460">
    <property type="entry name" value="YjbQ-like"/>
    <property type="match status" value="1"/>
</dbReference>
<sequence>MWFQKTVQLTPKSRGFHLVTDEIVHQLPSLNQIKTGQLSLLLQHTSASLSLNENADPTVRTDLETVFNKLVPENHPDYQHTFEGPDDLPAHIKSALLGVQLTLPVSNGQLALGTWQGIVLGEHRNRGGSRRIVATLMGDG</sequence>
<dbReference type="EMBL" id="AAOE01000021">
    <property type="protein sequence ID" value="EAR08372.1"/>
    <property type="molecule type" value="Genomic_DNA"/>
</dbReference>
<dbReference type="STRING" id="314283.MED297_16569"/>
<dbReference type="Pfam" id="PF01894">
    <property type="entry name" value="YjbQ"/>
    <property type="match status" value="1"/>
</dbReference>
<dbReference type="OrthoDB" id="9801725at2"/>
<protein>
    <recommendedName>
        <fullName evidence="4">YjbQ family protein</fullName>
    </recommendedName>
</protein>
<comment type="caution">
    <text evidence="2">The sequence shown here is derived from an EMBL/GenBank/DDBJ whole genome shotgun (WGS) entry which is preliminary data.</text>
</comment>
<reference evidence="2 3" key="1">
    <citation type="submission" date="2006-02" db="EMBL/GenBank/DDBJ databases">
        <authorList>
            <person name="Pinhassi J."/>
            <person name="Pedros-Alio C."/>
            <person name="Ferriera S."/>
            <person name="Johnson J."/>
            <person name="Kravitz S."/>
            <person name="Halpern A."/>
            <person name="Remington K."/>
            <person name="Beeson K."/>
            <person name="Tran B."/>
            <person name="Rogers Y.-H."/>
            <person name="Friedman R."/>
            <person name="Venter J.C."/>
        </authorList>
    </citation>
    <scope>NUCLEOTIDE SEQUENCE [LARGE SCALE GENOMIC DNA]</scope>
    <source>
        <strain evidence="2 3">MED297</strain>
    </source>
</reference>
<evidence type="ECO:0008006" key="4">
    <source>
        <dbReference type="Google" id="ProtNLM"/>
    </source>
</evidence>
<evidence type="ECO:0000256" key="1">
    <source>
        <dbReference type="ARBA" id="ARBA00005534"/>
    </source>
</evidence>
<comment type="similarity">
    <text evidence="1">Belongs to the UPF0047 family.</text>
</comment>
<dbReference type="AlphaFoldDB" id="A4BHH4"/>
<dbReference type="InterPro" id="IPR001602">
    <property type="entry name" value="UPF0047_YjbQ-like"/>
</dbReference>
<dbReference type="PANTHER" id="PTHR30615:SF8">
    <property type="entry name" value="UPF0047 PROTEIN C4A8.02C"/>
    <property type="match status" value="1"/>
</dbReference>
<dbReference type="PIRSF" id="PIRSF004681">
    <property type="entry name" value="UCP004681"/>
    <property type="match status" value="1"/>
</dbReference>
<dbReference type="Proteomes" id="UP000005953">
    <property type="component" value="Unassembled WGS sequence"/>
</dbReference>
<organism evidence="2 3">
    <name type="scientific">Reinekea blandensis MED297</name>
    <dbReference type="NCBI Taxonomy" id="314283"/>
    <lineage>
        <taxon>Bacteria</taxon>
        <taxon>Pseudomonadati</taxon>
        <taxon>Pseudomonadota</taxon>
        <taxon>Gammaproteobacteria</taxon>
        <taxon>Oceanospirillales</taxon>
        <taxon>Saccharospirillaceae</taxon>
        <taxon>Reinekea</taxon>
    </lineage>
</organism>